<sequence length="669" mass="73202">MDFFEAQDRARRATWKLVGLYMISILLIIAAVYLVVLILLGYGGQVPPDASVMERVWFPDVLMTVSTILVIIILAGTLFRVAQLRKGGSAVAEMLGGRKVEPSTRDQQERQLMNVVEEMSIASGLPVPDVYLLDNEQSINAFAAGFGTDDAAVGVTKGTLDKLNRDELQGVIAHEFSHIFNGDMRLNIRLIGILNGILLLHIMGMIMMRSAAFSRMGGSGRGGSGGGGQAALVMILLGVALLIIGYIGMLFGRMIQAAISRQREYLADAAAVQYTRNPDGIAGALRKIAETRHGGKINDGHAMEMSHLFFASSFHSALDRMFATHPPLEKRIRAIDPAFDKENEKKKARIKKRLEKDRVADTARAGGSAPGKASGQAASESGTAVPGIPGIGADSAHPALRPEIILAAIGTVDGDRMRVAGQLIERIPVKLREVAHEPLGAEALTIALLLSGREPSSEKLPEWYREESGKELTRLTQKLLRDLKKGSREWFLPLAELALPALRQMSELQYTQFRETIERLIRDDENVSLFEFAMEKMIVHQLDTAYSKRKDPKIRHYHFKTLSDEFAVLLSAMAHASESDTQAAWDAGLEPVRELLPGDIRLLGPDEYTFEVLDNALKEIAASANPVKKYLLSSLAHSISADDQISARERELFRAISIAIGSPVPLGAF</sequence>
<dbReference type="AlphaFoldDB" id="A0A8J7RSM7"/>
<feature type="region of interest" description="Disordered" evidence="11">
    <location>
        <begin position="343"/>
        <end position="390"/>
    </location>
</feature>
<evidence type="ECO:0000256" key="1">
    <source>
        <dbReference type="ARBA" id="ARBA00001947"/>
    </source>
</evidence>
<keyword evidence="5" id="KW-0479">Metal-binding</keyword>
<keyword evidence="2" id="KW-1003">Cell membrane</keyword>
<evidence type="ECO:0000256" key="6">
    <source>
        <dbReference type="ARBA" id="ARBA00022801"/>
    </source>
</evidence>
<evidence type="ECO:0000256" key="10">
    <source>
        <dbReference type="ARBA" id="ARBA00023136"/>
    </source>
</evidence>
<evidence type="ECO:0000256" key="7">
    <source>
        <dbReference type="ARBA" id="ARBA00022833"/>
    </source>
</evidence>
<dbReference type="PANTHER" id="PTHR43221">
    <property type="entry name" value="PROTEASE HTPX"/>
    <property type="match status" value="1"/>
</dbReference>
<feature type="domain" description="Peptidase M48" evidence="13">
    <location>
        <begin position="107"/>
        <end position="336"/>
    </location>
</feature>
<dbReference type="GO" id="GO:0046872">
    <property type="term" value="F:metal ion binding"/>
    <property type="evidence" value="ECO:0007669"/>
    <property type="project" value="UniProtKB-KW"/>
</dbReference>
<feature type="transmembrane region" description="Helical" evidence="12">
    <location>
        <begin position="228"/>
        <end position="251"/>
    </location>
</feature>
<evidence type="ECO:0000256" key="2">
    <source>
        <dbReference type="ARBA" id="ARBA00022475"/>
    </source>
</evidence>
<dbReference type="Pfam" id="PF01435">
    <property type="entry name" value="Peptidase_M48"/>
    <property type="match status" value="1"/>
</dbReference>
<keyword evidence="9" id="KW-0482">Metalloprotease</keyword>
<feature type="transmembrane region" description="Helical" evidence="12">
    <location>
        <begin position="186"/>
        <end position="208"/>
    </location>
</feature>
<gene>
    <name evidence="14" type="ORF">NATSA_10200</name>
</gene>
<protein>
    <submittedName>
        <fullName evidence="14">M48 family metallopeptidase</fullName>
    </submittedName>
</protein>
<dbReference type="Proteomes" id="UP000673975">
    <property type="component" value="Unassembled WGS sequence"/>
</dbReference>
<evidence type="ECO:0000313" key="15">
    <source>
        <dbReference type="Proteomes" id="UP000673975"/>
    </source>
</evidence>
<keyword evidence="15" id="KW-1185">Reference proteome</keyword>
<keyword evidence="6" id="KW-0378">Hydrolase</keyword>
<evidence type="ECO:0000256" key="8">
    <source>
        <dbReference type="ARBA" id="ARBA00022989"/>
    </source>
</evidence>
<evidence type="ECO:0000256" key="11">
    <source>
        <dbReference type="SAM" id="MobiDB-lite"/>
    </source>
</evidence>
<keyword evidence="10 12" id="KW-0472">Membrane</keyword>
<feature type="transmembrane region" description="Helical" evidence="12">
    <location>
        <begin position="20"/>
        <end position="44"/>
    </location>
</feature>
<dbReference type="InterPro" id="IPR050083">
    <property type="entry name" value="HtpX_protease"/>
</dbReference>
<evidence type="ECO:0000313" key="14">
    <source>
        <dbReference type="EMBL" id="MBP3193034.1"/>
    </source>
</evidence>
<proteinExistence type="predicted"/>
<keyword evidence="4 12" id="KW-0812">Transmembrane</keyword>
<evidence type="ECO:0000256" key="4">
    <source>
        <dbReference type="ARBA" id="ARBA00022692"/>
    </source>
</evidence>
<comment type="caution">
    <text evidence="14">The sequence shown here is derived from an EMBL/GenBank/DDBJ whole genome shotgun (WGS) entry which is preliminary data.</text>
</comment>
<dbReference type="GO" id="GO:0006508">
    <property type="term" value="P:proteolysis"/>
    <property type="evidence" value="ECO:0007669"/>
    <property type="project" value="UniProtKB-KW"/>
</dbReference>
<dbReference type="GO" id="GO:0004222">
    <property type="term" value="F:metalloendopeptidase activity"/>
    <property type="evidence" value="ECO:0007669"/>
    <property type="project" value="InterPro"/>
</dbReference>
<dbReference type="PANTHER" id="PTHR43221:SF2">
    <property type="entry name" value="PROTEASE HTPX HOMOLOG"/>
    <property type="match status" value="1"/>
</dbReference>
<dbReference type="EMBL" id="JAFIDN010000007">
    <property type="protein sequence ID" value="MBP3193034.1"/>
    <property type="molecule type" value="Genomic_DNA"/>
</dbReference>
<feature type="transmembrane region" description="Helical" evidence="12">
    <location>
        <begin position="56"/>
        <end position="79"/>
    </location>
</feature>
<dbReference type="InterPro" id="IPR001915">
    <property type="entry name" value="Peptidase_M48"/>
</dbReference>
<comment type="cofactor">
    <cofactor evidence="1">
        <name>Zn(2+)</name>
        <dbReference type="ChEBI" id="CHEBI:29105"/>
    </cofactor>
</comment>
<evidence type="ECO:0000256" key="9">
    <source>
        <dbReference type="ARBA" id="ARBA00023049"/>
    </source>
</evidence>
<dbReference type="RefSeq" id="WP_210512284.1">
    <property type="nucleotide sequence ID" value="NZ_JAFIDN010000007.1"/>
</dbReference>
<dbReference type="CDD" id="cd07340">
    <property type="entry name" value="M48B_Htpx_like"/>
    <property type="match status" value="1"/>
</dbReference>
<name>A0A8J7RSM7_9BACT</name>
<dbReference type="Gene3D" id="3.30.2010.10">
    <property type="entry name" value="Metalloproteases ('zincins'), catalytic domain"/>
    <property type="match status" value="1"/>
</dbReference>
<accession>A0A8J7RSM7</accession>
<evidence type="ECO:0000256" key="12">
    <source>
        <dbReference type="SAM" id="Phobius"/>
    </source>
</evidence>
<keyword evidence="8 12" id="KW-1133">Transmembrane helix</keyword>
<evidence type="ECO:0000256" key="5">
    <source>
        <dbReference type="ARBA" id="ARBA00022723"/>
    </source>
</evidence>
<evidence type="ECO:0000256" key="3">
    <source>
        <dbReference type="ARBA" id="ARBA00022670"/>
    </source>
</evidence>
<keyword evidence="3" id="KW-0645">Protease</keyword>
<evidence type="ECO:0000259" key="13">
    <source>
        <dbReference type="Pfam" id="PF01435"/>
    </source>
</evidence>
<organism evidence="14 15">
    <name type="scientific">Natronogracilivirga saccharolytica</name>
    <dbReference type="NCBI Taxonomy" id="2812953"/>
    <lineage>
        <taxon>Bacteria</taxon>
        <taxon>Pseudomonadati</taxon>
        <taxon>Balneolota</taxon>
        <taxon>Balneolia</taxon>
        <taxon>Balneolales</taxon>
        <taxon>Cyclonatronaceae</taxon>
        <taxon>Natronogracilivirga</taxon>
    </lineage>
</organism>
<reference evidence="14" key="1">
    <citation type="submission" date="2021-02" db="EMBL/GenBank/DDBJ databases">
        <title>Natronogracilivirga saccharolytica gen. nov. sp. nov. a new anaerobic, haloalkiliphilic carbohydrate-fermenting bacterium from soda lake and proposing of Cyclonatronumiaceae fam. nov. in the phylum Balneolaeota.</title>
        <authorList>
            <person name="Zhilina T.N."/>
            <person name="Sorokin D.Y."/>
            <person name="Zavarzina D.G."/>
            <person name="Toshchakov S.V."/>
            <person name="Kublanov I.V."/>
        </authorList>
    </citation>
    <scope>NUCLEOTIDE SEQUENCE</scope>
    <source>
        <strain evidence="14">Z-1702</strain>
    </source>
</reference>
<keyword evidence="7" id="KW-0862">Zinc</keyword>